<feature type="region of interest" description="Disordered" evidence="1">
    <location>
        <begin position="137"/>
        <end position="181"/>
    </location>
</feature>
<keyword evidence="3" id="KW-1185">Reference proteome</keyword>
<feature type="region of interest" description="Disordered" evidence="1">
    <location>
        <begin position="203"/>
        <end position="351"/>
    </location>
</feature>
<feature type="compositionally biased region" description="Polar residues" evidence="1">
    <location>
        <begin position="95"/>
        <end position="117"/>
    </location>
</feature>
<feature type="region of interest" description="Disordered" evidence="1">
    <location>
        <begin position="1"/>
        <end position="62"/>
    </location>
</feature>
<feature type="compositionally biased region" description="Low complexity" evidence="1">
    <location>
        <begin position="151"/>
        <end position="179"/>
    </location>
</feature>
<protein>
    <submittedName>
        <fullName evidence="2">Uncharacterized protein</fullName>
    </submittedName>
</protein>
<dbReference type="EMBL" id="SEYY01023502">
    <property type="protein sequence ID" value="KAB7494827.1"/>
    <property type="molecule type" value="Genomic_DNA"/>
</dbReference>
<feature type="compositionally biased region" description="Pro residues" evidence="1">
    <location>
        <begin position="305"/>
        <end position="324"/>
    </location>
</feature>
<evidence type="ECO:0000313" key="2">
    <source>
        <dbReference type="EMBL" id="KAB7494827.1"/>
    </source>
</evidence>
<evidence type="ECO:0000313" key="3">
    <source>
        <dbReference type="Proteomes" id="UP000326759"/>
    </source>
</evidence>
<proteinExistence type="predicted"/>
<reference evidence="2 3" key="1">
    <citation type="journal article" date="2019" name="PLoS Biol.">
        <title>Sex chromosomes control vertical transmission of feminizing Wolbachia symbionts in an isopod.</title>
        <authorList>
            <person name="Becking T."/>
            <person name="Chebbi M.A."/>
            <person name="Giraud I."/>
            <person name="Moumen B."/>
            <person name="Laverre T."/>
            <person name="Caubet Y."/>
            <person name="Peccoud J."/>
            <person name="Gilbert C."/>
            <person name="Cordaux R."/>
        </authorList>
    </citation>
    <scope>NUCLEOTIDE SEQUENCE [LARGE SCALE GENOMIC DNA]</scope>
    <source>
        <strain evidence="2">ANa2</strain>
        <tissue evidence="2">Whole body excluding digestive tract and cuticle</tissue>
    </source>
</reference>
<feature type="region of interest" description="Disordered" evidence="1">
    <location>
        <begin position="74"/>
        <end position="118"/>
    </location>
</feature>
<feature type="compositionally biased region" description="Polar residues" evidence="1">
    <location>
        <begin position="284"/>
        <end position="300"/>
    </location>
</feature>
<feature type="compositionally biased region" description="Pro residues" evidence="1">
    <location>
        <begin position="210"/>
        <end position="225"/>
    </location>
</feature>
<gene>
    <name evidence="2" type="ORF">Anas_03665</name>
</gene>
<dbReference type="AlphaFoldDB" id="A0A5N5SLJ2"/>
<name>A0A5N5SLJ2_9CRUS</name>
<dbReference type="Proteomes" id="UP000326759">
    <property type="component" value="Unassembled WGS sequence"/>
</dbReference>
<accession>A0A5N5SLJ2</accession>
<sequence>MEASELGMDESPFLTASSTTTSLTTTLTTTTTTSTPMPTGAATSPEGTLPPDYHMNMGGGAHERLERPSSLLAPAGKWPVISPTSPDSHTSTPTEVPSNTTSAPNTATDAAPSSTTMCGGRHSRWLLCVSVNNVTGEQYQPTKPTSPPGVESPNESSPQQQSHASTTPTQQNATTAPRTLPSPSCNLAGCFLKSSVHQVQNLASNRSPSPHLPPGLPSPLPPGYPSPTVNSSGGDVSQNRLGPPVEGGVAVLPTELPPRLHPVHQRDTYTFHGGGQEPQGHYVNPQSGLLSSNYASSANQRGGPLPEPPIPVSEIGPIPPPPMFSSPSPLVNPRAVPPPPYHPPSSGASVQSAHGIDHFYIWL</sequence>
<organism evidence="2 3">
    <name type="scientific">Armadillidium nasatum</name>
    <dbReference type="NCBI Taxonomy" id="96803"/>
    <lineage>
        <taxon>Eukaryota</taxon>
        <taxon>Metazoa</taxon>
        <taxon>Ecdysozoa</taxon>
        <taxon>Arthropoda</taxon>
        <taxon>Crustacea</taxon>
        <taxon>Multicrustacea</taxon>
        <taxon>Malacostraca</taxon>
        <taxon>Eumalacostraca</taxon>
        <taxon>Peracarida</taxon>
        <taxon>Isopoda</taxon>
        <taxon>Oniscidea</taxon>
        <taxon>Crinocheta</taxon>
        <taxon>Armadillidiidae</taxon>
        <taxon>Armadillidium</taxon>
    </lineage>
</organism>
<comment type="caution">
    <text evidence="2">The sequence shown here is derived from an EMBL/GenBank/DDBJ whole genome shotgun (WGS) entry which is preliminary data.</text>
</comment>
<dbReference type="OrthoDB" id="5563016at2759"/>
<feature type="compositionally biased region" description="Low complexity" evidence="1">
    <location>
        <begin position="82"/>
        <end position="94"/>
    </location>
</feature>
<feature type="compositionally biased region" description="Polar residues" evidence="1">
    <location>
        <begin position="228"/>
        <end position="240"/>
    </location>
</feature>
<feature type="compositionally biased region" description="Low complexity" evidence="1">
    <location>
        <begin position="325"/>
        <end position="334"/>
    </location>
</feature>
<feature type="compositionally biased region" description="Low complexity" evidence="1">
    <location>
        <begin position="14"/>
        <end position="45"/>
    </location>
</feature>
<evidence type="ECO:0000256" key="1">
    <source>
        <dbReference type="SAM" id="MobiDB-lite"/>
    </source>
</evidence>